<accession>A0A2T1E162</accession>
<proteinExistence type="predicted"/>
<keyword evidence="2" id="KW-1185">Reference proteome</keyword>
<sequence>MLLWSDVCHLALGAYKLDDRIRCPGLPLAVYREIAAHLGQVDGVAVELIPQQSEQFDHRLSQIDSLWIKSTPDANAACSEQVQRILAYYSDRYGAWEAVNSDNTWV</sequence>
<gene>
    <name evidence="1" type="ORF">C7B82_19650</name>
</gene>
<dbReference type="Proteomes" id="UP000239576">
    <property type="component" value="Unassembled WGS sequence"/>
</dbReference>
<dbReference type="RefSeq" id="WP_106257979.1">
    <property type="nucleotide sequence ID" value="NZ_CAWNSW010000039.1"/>
</dbReference>
<organism evidence="1 2">
    <name type="scientific">Stenomitos frigidus ULC18</name>
    <dbReference type="NCBI Taxonomy" id="2107698"/>
    <lineage>
        <taxon>Bacteria</taxon>
        <taxon>Bacillati</taxon>
        <taxon>Cyanobacteriota</taxon>
        <taxon>Cyanophyceae</taxon>
        <taxon>Leptolyngbyales</taxon>
        <taxon>Leptolyngbyaceae</taxon>
        <taxon>Stenomitos</taxon>
    </lineage>
</organism>
<reference evidence="2" key="1">
    <citation type="submission" date="2018-02" db="EMBL/GenBank/DDBJ databases">
        <authorList>
            <person name="Moore K."/>
            <person name="Momper L."/>
        </authorList>
    </citation>
    <scope>NUCLEOTIDE SEQUENCE [LARGE SCALE GENOMIC DNA]</scope>
    <source>
        <strain evidence="2">ULC18</strain>
    </source>
</reference>
<evidence type="ECO:0000313" key="2">
    <source>
        <dbReference type="Proteomes" id="UP000239576"/>
    </source>
</evidence>
<name>A0A2T1E162_9CYAN</name>
<evidence type="ECO:0000313" key="1">
    <source>
        <dbReference type="EMBL" id="PSB26488.1"/>
    </source>
</evidence>
<protein>
    <submittedName>
        <fullName evidence="1">Uncharacterized protein</fullName>
    </submittedName>
</protein>
<comment type="caution">
    <text evidence="1">The sequence shown here is derived from an EMBL/GenBank/DDBJ whole genome shotgun (WGS) entry which is preliminary data.</text>
</comment>
<reference evidence="1 2" key="2">
    <citation type="submission" date="2018-03" db="EMBL/GenBank/DDBJ databases">
        <title>The ancient ancestry and fast evolution of plastids.</title>
        <authorList>
            <person name="Moore K.R."/>
            <person name="Magnabosco C."/>
            <person name="Momper L."/>
            <person name="Gold D.A."/>
            <person name="Bosak T."/>
            <person name="Fournier G.P."/>
        </authorList>
    </citation>
    <scope>NUCLEOTIDE SEQUENCE [LARGE SCALE GENOMIC DNA]</scope>
    <source>
        <strain evidence="1 2">ULC18</strain>
    </source>
</reference>
<dbReference type="EMBL" id="PVWK01000105">
    <property type="protein sequence ID" value="PSB26488.1"/>
    <property type="molecule type" value="Genomic_DNA"/>
</dbReference>
<dbReference type="OrthoDB" id="514866at2"/>
<dbReference type="AlphaFoldDB" id="A0A2T1E162"/>